<gene>
    <name evidence="1" type="ORF">NK6_8802</name>
</gene>
<protein>
    <recommendedName>
        <fullName evidence="3">Antitoxin Xre/MbcA/ParS-like toxin-binding domain-containing protein</fullName>
    </recommendedName>
</protein>
<sequence length="77" mass="8257">MTKAGADPISTSPLAAIALQAITQLDKLVGPVEAQFWMQRSNDFLGGVTPITAIKERRTADVMSAVRLVALEKGLFE</sequence>
<evidence type="ECO:0000313" key="2">
    <source>
        <dbReference type="Proteomes" id="UP000063308"/>
    </source>
</evidence>
<organism evidence="1 2">
    <name type="scientific">Bradyrhizobium diazoefficiens</name>
    <dbReference type="NCBI Taxonomy" id="1355477"/>
    <lineage>
        <taxon>Bacteria</taxon>
        <taxon>Pseudomonadati</taxon>
        <taxon>Pseudomonadota</taxon>
        <taxon>Alphaproteobacteria</taxon>
        <taxon>Hyphomicrobiales</taxon>
        <taxon>Nitrobacteraceae</taxon>
        <taxon>Bradyrhizobium</taxon>
    </lineage>
</organism>
<dbReference type="AlphaFoldDB" id="A0A0E4FXP3"/>
<reference evidence="1 2" key="1">
    <citation type="submission" date="2014-11" db="EMBL/GenBank/DDBJ databases">
        <title>Symbiosis island explosion on the genome of extra-slow-growing strains of soybean bradyrhizobia with massive insertion sequences.</title>
        <authorList>
            <person name="Iida T."/>
            <person name="Minamisawa K."/>
        </authorList>
    </citation>
    <scope>NUCLEOTIDE SEQUENCE [LARGE SCALE GENOMIC DNA]</scope>
    <source>
        <strain evidence="1 2">NK6</strain>
    </source>
</reference>
<proteinExistence type="predicted"/>
<evidence type="ECO:0008006" key="3">
    <source>
        <dbReference type="Google" id="ProtNLM"/>
    </source>
</evidence>
<accession>A0A0E4FXP3</accession>
<dbReference type="EMBL" id="AP014685">
    <property type="protein sequence ID" value="BAR61949.1"/>
    <property type="molecule type" value="Genomic_DNA"/>
</dbReference>
<dbReference type="Proteomes" id="UP000063308">
    <property type="component" value="Chromosome"/>
</dbReference>
<evidence type="ECO:0000313" key="1">
    <source>
        <dbReference type="EMBL" id="BAR61949.1"/>
    </source>
</evidence>
<name>A0A0E4FXP3_9BRAD</name>